<keyword evidence="1" id="KW-0521">NADP</keyword>
<dbReference type="RefSeq" id="WP_057859982.1">
    <property type="nucleotide sequence ID" value="NZ_LLYB01000081.1"/>
</dbReference>
<evidence type="ECO:0000256" key="2">
    <source>
        <dbReference type="ARBA" id="ARBA00023277"/>
    </source>
</evidence>
<dbReference type="CDD" id="cd08946">
    <property type="entry name" value="SDR_e"/>
    <property type="match status" value="1"/>
</dbReference>
<reference evidence="4 5" key="1">
    <citation type="submission" date="2014-03" db="EMBL/GenBank/DDBJ databases">
        <title>Bradyrhizobium valentinum sp. nov., isolated from effective nodules of Lupinus mariae-josephae, a lupine endemic of basic-lime soils in Eastern Spain.</title>
        <authorList>
            <person name="Duran D."/>
            <person name="Rey L."/>
            <person name="Navarro A."/>
            <person name="Busquets A."/>
            <person name="Imperial J."/>
            <person name="Ruiz-Argueso T."/>
        </authorList>
    </citation>
    <scope>NUCLEOTIDE SEQUENCE [LARGE SCALE GENOMIC DNA]</scope>
    <source>
        <strain evidence="4 5">CCBAU 23086</strain>
    </source>
</reference>
<keyword evidence="2" id="KW-0119">Carbohydrate metabolism</keyword>
<comment type="caution">
    <text evidence="4">The sequence shown here is derived from an EMBL/GenBank/DDBJ whole genome shotgun (WGS) entry which is preliminary data.</text>
</comment>
<accession>A0A0R3MPK5</accession>
<proteinExistence type="predicted"/>
<name>A0A0R3MPK5_9BRAD</name>
<dbReference type="PANTHER" id="PTHR43103:SF3">
    <property type="entry name" value="ADP-L-GLYCERO-D-MANNO-HEPTOSE-6-EPIMERASE"/>
    <property type="match status" value="1"/>
</dbReference>
<feature type="domain" description="NAD-dependent epimerase/dehydratase" evidence="3">
    <location>
        <begin position="3"/>
        <end position="244"/>
    </location>
</feature>
<dbReference type="OrthoDB" id="7352636at2"/>
<protein>
    <submittedName>
        <fullName evidence="4">Short-chain dehydrogenase</fullName>
    </submittedName>
</protein>
<evidence type="ECO:0000259" key="3">
    <source>
        <dbReference type="Pfam" id="PF01370"/>
    </source>
</evidence>
<evidence type="ECO:0000313" key="5">
    <source>
        <dbReference type="Proteomes" id="UP000051660"/>
    </source>
</evidence>
<evidence type="ECO:0000313" key="4">
    <source>
        <dbReference type="EMBL" id="KRR21518.1"/>
    </source>
</evidence>
<dbReference type="AlphaFoldDB" id="A0A0R3MPK5"/>
<dbReference type="Pfam" id="PF01370">
    <property type="entry name" value="Epimerase"/>
    <property type="match status" value="1"/>
</dbReference>
<sequence>MKVVIFGGTGFIGLNLAATLLARGHHVTLYDRKQLPSGALRSLADYGERLKVVQGEITDEDRIEALIAEGCDAIVLGAAITAGEHLEMTATESILQINVLAQIPILKAAIRYRVRRVVNLSSAAAYGNAGQRHLLLDEETPCEPVSFYALSKFISERSVARHAELWDGDFLSVRLSAVFGPWERIGKVRDTPSLQFQILAEFSRGMPAILPGPGVKDWLYAPDAAEAVALLLEAERPRHRLYNISSGAAWSALQWGEAFAALHPGLQCRLAAPGEKTLIKLHGSDRAPLSVERMAQEFGWRARFGCAESAADLSAWWTQHREGM</sequence>
<dbReference type="InterPro" id="IPR001509">
    <property type="entry name" value="Epimerase_deHydtase"/>
</dbReference>
<dbReference type="PANTHER" id="PTHR43103">
    <property type="entry name" value="NUCLEOSIDE-DIPHOSPHATE-SUGAR EPIMERASE"/>
    <property type="match status" value="1"/>
</dbReference>
<dbReference type="SUPFAM" id="SSF51735">
    <property type="entry name" value="NAD(P)-binding Rossmann-fold domains"/>
    <property type="match status" value="1"/>
</dbReference>
<evidence type="ECO:0000256" key="1">
    <source>
        <dbReference type="ARBA" id="ARBA00022857"/>
    </source>
</evidence>
<dbReference type="Proteomes" id="UP000051660">
    <property type="component" value="Unassembled WGS sequence"/>
</dbReference>
<dbReference type="InterPro" id="IPR036291">
    <property type="entry name" value="NAD(P)-bd_dom_sf"/>
</dbReference>
<gene>
    <name evidence="4" type="ORF">CQ14_07775</name>
</gene>
<dbReference type="Gene3D" id="3.40.50.720">
    <property type="entry name" value="NAD(P)-binding Rossmann-like Domain"/>
    <property type="match status" value="1"/>
</dbReference>
<dbReference type="EMBL" id="LLYB01000081">
    <property type="protein sequence ID" value="KRR21518.1"/>
    <property type="molecule type" value="Genomic_DNA"/>
</dbReference>
<organism evidence="4 5">
    <name type="scientific">Bradyrhizobium lablabi</name>
    <dbReference type="NCBI Taxonomy" id="722472"/>
    <lineage>
        <taxon>Bacteria</taxon>
        <taxon>Pseudomonadati</taxon>
        <taxon>Pseudomonadota</taxon>
        <taxon>Alphaproteobacteria</taxon>
        <taxon>Hyphomicrobiales</taxon>
        <taxon>Nitrobacteraceae</taxon>
        <taxon>Bradyrhizobium</taxon>
    </lineage>
</organism>